<organism evidence="1">
    <name type="scientific">uncultured Caudovirales phage</name>
    <dbReference type="NCBI Taxonomy" id="2100421"/>
    <lineage>
        <taxon>Viruses</taxon>
        <taxon>Duplodnaviria</taxon>
        <taxon>Heunggongvirae</taxon>
        <taxon>Uroviricota</taxon>
        <taxon>Caudoviricetes</taxon>
        <taxon>Peduoviridae</taxon>
        <taxon>Maltschvirus</taxon>
        <taxon>Maltschvirus maltsch</taxon>
    </lineage>
</organism>
<evidence type="ECO:0000313" key="1">
    <source>
        <dbReference type="EMBL" id="CAB4136330.1"/>
    </source>
</evidence>
<protein>
    <submittedName>
        <fullName evidence="1">Uncharacterized protein</fullName>
    </submittedName>
</protein>
<sequence length="64" mass="7317">MKAINSYSNKNYTVLMIKYNNETLGGFYSVELSFNDNIIKEKNGLCLDASIEYFLATVNQLKNL</sequence>
<proteinExistence type="predicted"/>
<dbReference type="EMBL" id="LR796313">
    <property type="protein sequence ID" value="CAB4136330.1"/>
    <property type="molecule type" value="Genomic_DNA"/>
</dbReference>
<reference evidence="1" key="1">
    <citation type="submission" date="2020-04" db="EMBL/GenBank/DDBJ databases">
        <authorList>
            <person name="Chiriac C."/>
            <person name="Salcher M."/>
            <person name="Ghai R."/>
            <person name="Kavagutti S V."/>
        </authorList>
    </citation>
    <scope>NUCLEOTIDE SEQUENCE</scope>
</reference>
<accession>A0A6J5LTR6</accession>
<name>A0A6J5LTR6_9CAUD</name>
<gene>
    <name evidence="1" type="ORF">UFOVP299_48</name>
</gene>